<feature type="domain" description="N-acetyltransferase" evidence="1">
    <location>
        <begin position="1"/>
        <end position="150"/>
    </location>
</feature>
<dbReference type="Proteomes" id="UP000029224">
    <property type="component" value="Unassembled WGS sequence"/>
</dbReference>
<accession>A0A090TXV1</accession>
<dbReference type="InterPro" id="IPR000182">
    <property type="entry name" value="GNAT_dom"/>
</dbReference>
<gene>
    <name evidence="2" type="ORF">JCM19240_554</name>
</gene>
<dbReference type="SUPFAM" id="SSF55729">
    <property type="entry name" value="Acyl-CoA N-acyltransferases (Nat)"/>
    <property type="match status" value="1"/>
</dbReference>
<comment type="caution">
    <text evidence="2">The sequence shown here is derived from an EMBL/GenBank/DDBJ whole genome shotgun (WGS) entry which is preliminary data.</text>
</comment>
<dbReference type="OrthoDB" id="2380306at2"/>
<dbReference type="Gene3D" id="3.40.630.30">
    <property type="match status" value="1"/>
</dbReference>
<protein>
    <submittedName>
        <fullName evidence="2">Ribosomal-protein-S18p-alanine acetyltransferase</fullName>
    </submittedName>
</protein>
<keyword evidence="2" id="KW-0808">Transferase</keyword>
<dbReference type="InterPro" id="IPR016181">
    <property type="entry name" value="Acyl_CoA_acyltransferase"/>
</dbReference>
<evidence type="ECO:0000313" key="2">
    <source>
        <dbReference type="EMBL" id="GAL35707.1"/>
    </source>
</evidence>
<sequence length="156" mass="17871">MKYRKYTVKDRDALVAILQSNCPKYFIESDKADLLHFLDNYADENYLVAESEGRVVGCGGHYTKDFLHGIAWVMFERKAIGHKMLLSVADSFYSEIEKRIKAEGHMYDIQISTTQLMEKLFGRYGFKTMAIVNDGFGKGLHQYDMVKSFVSGDQLA</sequence>
<organism evidence="2 3">
    <name type="scientific">Vibrio maritimus</name>
    <dbReference type="NCBI Taxonomy" id="990268"/>
    <lineage>
        <taxon>Bacteria</taxon>
        <taxon>Pseudomonadati</taxon>
        <taxon>Pseudomonadota</taxon>
        <taxon>Gammaproteobacteria</taxon>
        <taxon>Vibrionales</taxon>
        <taxon>Vibrionaceae</taxon>
        <taxon>Vibrio</taxon>
    </lineage>
</organism>
<dbReference type="AlphaFoldDB" id="A0A090TXV1"/>
<name>A0A090TXV1_9VIBR</name>
<proteinExistence type="predicted"/>
<dbReference type="GO" id="GO:0016747">
    <property type="term" value="F:acyltransferase activity, transferring groups other than amino-acyl groups"/>
    <property type="evidence" value="ECO:0007669"/>
    <property type="project" value="InterPro"/>
</dbReference>
<reference evidence="2 3" key="1">
    <citation type="submission" date="2014-09" db="EMBL/GenBank/DDBJ databases">
        <title>Vibrio maritimus JCM 19240. (C210) whole genome shotgun sequence.</title>
        <authorList>
            <person name="Sawabe T."/>
            <person name="Meirelles P."/>
            <person name="Nakanishi M."/>
            <person name="Sayaka M."/>
            <person name="Hattori M."/>
            <person name="Ohkuma M."/>
        </authorList>
    </citation>
    <scope>NUCLEOTIDE SEQUENCE [LARGE SCALE GENOMIC DNA]</scope>
    <source>
        <strain evidence="2 3">JCM 19240</strain>
    </source>
</reference>
<dbReference type="EMBL" id="BBMT01000007">
    <property type="protein sequence ID" value="GAL35707.1"/>
    <property type="molecule type" value="Genomic_DNA"/>
</dbReference>
<evidence type="ECO:0000313" key="3">
    <source>
        <dbReference type="Proteomes" id="UP000029224"/>
    </source>
</evidence>
<keyword evidence="3" id="KW-1185">Reference proteome</keyword>
<reference evidence="2 3" key="2">
    <citation type="submission" date="2014-09" db="EMBL/GenBank/DDBJ databases">
        <authorList>
            <consortium name="NBRP consortium"/>
            <person name="Sawabe T."/>
            <person name="Meirelles P."/>
            <person name="Nakanishi M."/>
            <person name="Sayaka M."/>
            <person name="Hattori M."/>
            <person name="Ohkuma M."/>
        </authorList>
    </citation>
    <scope>NUCLEOTIDE SEQUENCE [LARGE SCALE GENOMIC DNA]</scope>
    <source>
        <strain evidence="2 3">JCM 19240</strain>
    </source>
</reference>
<evidence type="ECO:0000259" key="1">
    <source>
        <dbReference type="PROSITE" id="PS51186"/>
    </source>
</evidence>
<dbReference type="PROSITE" id="PS51186">
    <property type="entry name" value="GNAT"/>
    <property type="match status" value="1"/>
</dbReference>